<dbReference type="KEGG" id="bnn:FOA43_000414"/>
<feature type="compositionally biased region" description="Basic residues" evidence="1">
    <location>
        <begin position="336"/>
        <end position="351"/>
    </location>
</feature>
<evidence type="ECO:0000259" key="2">
    <source>
        <dbReference type="Pfam" id="PF12243"/>
    </source>
</evidence>
<name>A0A875RZM7_EENNA</name>
<dbReference type="GeneID" id="62193815"/>
<dbReference type="InterPro" id="IPR024638">
    <property type="entry name" value="Ctk3_N"/>
</dbReference>
<dbReference type="Pfam" id="PF12243">
    <property type="entry name" value="CTK3"/>
    <property type="match status" value="1"/>
</dbReference>
<feature type="domain" description="CTD kinase subunit gamma Ctk3 N-terminal" evidence="2">
    <location>
        <begin position="1"/>
        <end position="106"/>
    </location>
</feature>
<dbReference type="GO" id="GO:0032786">
    <property type="term" value="P:positive regulation of DNA-templated transcription, elongation"/>
    <property type="evidence" value="ECO:0007669"/>
    <property type="project" value="InterPro"/>
</dbReference>
<proteinExistence type="predicted"/>
<feature type="domain" description="CTD kinase subunit gamma Ctk3 C-terminal" evidence="3">
    <location>
        <begin position="259"/>
        <end position="321"/>
    </location>
</feature>
<evidence type="ECO:0000256" key="1">
    <source>
        <dbReference type="SAM" id="MobiDB-lite"/>
    </source>
</evidence>
<dbReference type="GO" id="GO:0070692">
    <property type="term" value="C:CTDK-1 complex"/>
    <property type="evidence" value="ECO:0007669"/>
    <property type="project" value="InterPro"/>
</dbReference>
<dbReference type="GO" id="GO:0045943">
    <property type="term" value="P:positive regulation of transcription by RNA polymerase I"/>
    <property type="evidence" value="ECO:0007669"/>
    <property type="project" value="TreeGrafter"/>
</dbReference>
<sequence length="366" mass="42416">MDPFEARIYFAKQLVALTPSKVAAQELIRFLIHYSGIQNDLYPAVLETLHKVDLNYRINILQFLNDLISTLVLDPKHFSTISPAYGYVRLTVNQLPSILAQVLPRKPDPDSIVSMDPKQLEEMRCLTNLRASYSILIDISKLLQFPDLETYVDQFDATLLTQTDVQSIKQDKTFDEAYIYETVANRKPIDQPELVPLLHQEKMFIEPLTDSWKFILAKKRQSQYERVMIDTHPGRLKDSDFLSTISTVPSDHRNPLLLSQKQILQRMEADRERQKKGKETLWRVRRPTNEVSMPEFQHIWHSLDKYDLKADRALLDELNGLYNVCKTPDVSDSSAHHRRHLPPNHRPRGGRRGGANSNVVSRHRAE</sequence>
<reference evidence="4" key="1">
    <citation type="submission" date="2020-10" db="EMBL/GenBank/DDBJ databases">
        <authorList>
            <person name="Roach M.J.R."/>
        </authorList>
    </citation>
    <scope>NUCLEOTIDE SEQUENCE</scope>
    <source>
        <strain evidence="4">CBS 1945</strain>
    </source>
</reference>
<dbReference type="InterPro" id="IPR024637">
    <property type="entry name" value="Ctk3_C"/>
</dbReference>
<gene>
    <name evidence="4" type="ORF">FOA43_000414</name>
</gene>
<dbReference type="AlphaFoldDB" id="A0A875RZM7"/>
<evidence type="ECO:0000259" key="3">
    <source>
        <dbReference type="Pfam" id="PF12350"/>
    </source>
</evidence>
<evidence type="ECO:0000313" key="4">
    <source>
        <dbReference type="EMBL" id="QPG73109.1"/>
    </source>
</evidence>
<accession>A0A875RZM7</accession>
<dbReference type="InterPro" id="IPR042326">
    <property type="entry name" value="Ctk3"/>
</dbReference>
<dbReference type="OrthoDB" id="21266at2759"/>
<evidence type="ECO:0000313" key="5">
    <source>
        <dbReference type="Proteomes" id="UP000662931"/>
    </source>
</evidence>
<dbReference type="Proteomes" id="UP000662931">
    <property type="component" value="Chromosome 1"/>
</dbReference>
<organism evidence="4 5">
    <name type="scientific">Eeniella nana</name>
    <name type="common">Yeast</name>
    <name type="synonym">Brettanomyces nanus</name>
    <dbReference type="NCBI Taxonomy" id="13502"/>
    <lineage>
        <taxon>Eukaryota</taxon>
        <taxon>Fungi</taxon>
        <taxon>Dikarya</taxon>
        <taxon>Ascomycota</taxon>
        <taxon>Saccharomycotina</taxon>
        <taxon>Pichiomycetes</taxon>
        <taxon>Pichiales</taxon>
        <taxon>Pichiaceae</taxon>
        <taxon>Brettanomyces</taxon>
    </lineage>
</organism>
<feature type="region of interest" description="Disordered" evidence="1">
    <location>
        <begin position="328"/>
        <end position="366"/>
    </location>
</feature>
<dbReference type="Pfam" id="PF12350">
    <property type="entry name" value="CTK3_C"/>
    <property type="match status" value="1"/>
</dbReference>
<dbReference type="EMBL" id="CP064812">
    <property type="protein sequence ID" value="QPG73109.1"/>
    <property type="molecule type" value="Genomic_DNA"/>
</dbReference>
<dbReference type="RefSeq" id="XP_038776674.1">
    <property type="nucleotide sequence ID" value="XM_038920746.1"/>
</dbReference>
<dbReference type="PANTHER" id="PTHR28291">
    <property type="entry name" value="CTD KINASE SUBUNIT GAMMA"/>
    <property type="match status" value="1"/>
</dbReference>
<dbReference type="PANTHER" id="PTHR28291:SF1">
    <property type="entry name" value="CTD KINASE SUBUNIT GAMMA"/>
    <property type="match status" value="1"/>
</dbReference>
<keyword evidence="5" id="KW-1185">Reference proteome</keyword>
<protein>
    <submittedName>
        <fullName evidence="4">Uncharacterized protein</fullName>
    </submittedName>
</protein>